<evidence type="ECO:0000313" key="2">
    <source>
        <dbReference type="Proteomes" id="UP000286415"/>
    </source>
</evidence>
<dbReference type="AlphaFoldDB" id="A0A419Q239"/>
<evidence type="ECO:0000313" key="1">
    <source>
        <dbReference type="EMBL" id="KAG5447443.1"/>
    </source>
</evidence>
<name>A0A419Q239_CLOSI</name>
<sequence length="137" mass="15789">MAAVGTRRREVTQWLEHELTDPKVRGSNPASASLLLLSRVAVSQPSLDKRSAVTVEKNRWKFERVHLLPIYFPGDEMAQVAWANWQYPSNLRVAWQLVAERVLQLNLFSRLGNYFVNVSSFFEEKPACEKNQNSAHY</sequence>
<dbReference type="Proteomes" id="UP000286415">
    <property type="component" value="Unassembled WGS sequence"/>
</dbReference>
<protein>
    <submittedName>
        <fullName evidence="1">Uncharacterized protein</fullName>
    </submittedName>
</protein>
<reference evidence="1 2" key="2">
    <citation type="journal article" date="2021" name="Genomics">
        <title>High-quality reference genome for Clonorchis sinensis.</title>
        <authorList>
            <person name="Young N.D."/>
            <person name="Stroehlein A.J."/>
            <person name="Kinkar L."/>
            <person name="Wang T."/>
            <person name="Sohn W.M."/>
            <person name="Chang B.C.H."/>
            <person name="Kaur P."/>
            <person name="Weisz D."/>
            <person name="Dudchenko O."/>
            <person name="Aiden E.L."/>
            <person name="Korhonen P.K."/>
            <person name="Gasser R.B."/>
        </authorList>
    </citation>
    <scope>NUCLEOTIDE SEQUENCE [LARGE SCALE GENOMIC DNA]</scope>
    <source>
        <strain evidence="1">Cs-k2</strain>
    </source>
</reference>
<gene>
    <name evidence="1" type="ORF">CSKR_113605</name>
</gene>
<accession>A0A419Q239</accession>
<dbReference type="EMBL" id="NIRI02000042">
    <property type="protein sequence ID" value="KAG5447443.1"/>
    <property type="molecule type" value="Genomic_DNA"/>
</dbReference>
<keyword evidence="2" id="KW-1185">Reference proteome</keyword>
<proteinExistence type="predicted"/>
<comment type="caution">
    <text evidence="1">The sequence shown here is derived from an EMBL/GenBank/DDBJ whole genome shotgun (WGS) entry which is preliminary data.</text>
</comment>
<reference evidence="1 2" key="1">
    <citation type="journal article" date="2018" name="Biotechnol. Adv.">
        <title>Improved genomic resources and new bioinformatic workflow for the carcinogenic parasite Clonorchis sinensis: Biotechnological implications.</title>
        <authorList>
            <person name="Wang D."/>
            <person name="Korhonen P.K."/>
            <person name="Gasser R.B."/>
            <person name="Young N.D."/>
        </authorList>
    </citation>
    <scope>NUCLEOTIDE SEQUENCE [LARGE SCALE GENOMIC DNA]</scope>
    <source>
        <strain evidence="1">Cs-k2</strain>
    </source>
</reference>
<dbReference type="InParanoid" id="A0A419Q239"/>
<organism evidence="1 2">
    <name type="scientific">Clonorchis sinensis</name>
    <name type="common">Chinese liver fluke</name>
    <dbReference type="NCBI Taxonomy" id="79923"/>
    <lineage>
        <taxon>Eukaryota</taxon>
        <taxon>Metazoa</taxon>
        <taxon>Spiralia</taxon>
        <taxon>Lophotrochozoa</taxon>
        <taxon>Platyhelminthes</taxon>
        <taxon>Trematoda</taxon>
        <taxon>Digenea</taxon>
        <taxon>Opisthorchiida</taxon>
        <taxon>Opisthorchiata</taxon>
        <taxon>Opisthorchiidae</taxon>
        <taxon>Clonorchis</taxon>
    </lineage>
</organism>